<organism evidence="1 2">
    <name type="scientific">Liparis tanakae</name>
    <name type="common">Tanaka's snailfish</name>
    <dbReference type="NCBI Taxonomy" id="230148"/>
    <lineage>
        <taxon>Eukaryota</taxon>
        <taxon>Metazoa</taxon>
        <taxon>Chordata</taxon>
        <taxon>Craniata</taxon>
        <taxon>Vertebrata</taxon>
        <taxon>Euteleostomi</taxon>
        <taxon>Actinopterygii</taxon>
        <taxon>Neopterygii</taxon>
        <taxon>Teleostei</taxon>
        <taxon>Neoteleostei</taxon>
        <taxon>Acanthomorphata</taxon>
        <taxon>Eupercaria</taxon>
        <taxon>Perciformes</taxon>
        <taxon>Cottioidei</taxon>
        <taxon>Cottales</taxon>
        <taxon>Liparidae</taxon>
        <taxon>Liparis</taxon>
    </lineage>
</organism>
<accession>A0A4Z2DYB9</accession>
<dbReference type="EMBL" id="SRLO01027433">
    <property type="protein sequence ID" value="TNN21534.1"/>
    <property type="molecule type" value="Genomic_DNA"/>
</dbReference>
<dbReference type="AlphaFoldDB" id="A0A4Z2DYB9"/>
<evidence type="ECO:0000313" key="2">
    <source>
        <dbReference type="Proteomes" id="UP000314294"/>
    </source>
</evidence>
<keyword evidence="2" id="KW-1185">Reference proteome</keyword>
<dbReference type="Proteomes" id="UP000314294">
    <property type="component" value="Unassembled WGS sequence"/>
</dbReference>
<reference evidence="1 2" key="1">
    <citation type="submission" date="2019-03" db="EMBL/GenBank/DDBJ databases">
        <title>First draft genome of Liparis tanakae, snailfish: a comprehensive survey of snailfish specific genes.</title>
        <authorList>
            <person name="Kim W."/>
            <person name="Song I."/>
            <person name="Jeong J.-H."/>
            <person name="Kim D."/>
            <person name="Kim S."/>
            <person name="Ryu S."/>
            <person name="Song J.Y."/>
            <person name="Lee S.K."/>
        </authorList>
    </citation>
    <scope>NUCLEOTIDE SEQUENCE [LARGE SCALE GENOMIC DNA]</scope>
    <source>
        <tissue evidence="1">Muscle</tissue>
    </source>
</reference>
<name>A0A4Z2DYB9_9TELE</name>
<gene>
    <name evidence="1" type="ORF">EYF80_068356</name>
</gene>
<proteinExistence type="predicted"/>
<sequence>MVLNSLPVKLPVRVPQPAERGFVLAGQPVVEVDQRVVTLHVLVQSSFEIPETRHLHITKSHGATLEVTCSASLRTPCALLLLQCSVSQRSRYAPLSIIHADVEAHSHRLVWG</sequence>
<comment type="caution">
    <text evidence="1">The sequence shown here is derived from an EMBL/GenBank/DDBJ whole genome shotgun (WGS) entry which is preliminary data.</text>
</comment>
<evidence type="ECO:0000313" key="1">
    <source>
        <dbReference type="EMBL" id="TNN21534.1"/>
    </source>
</evidence>
<protein>
    <submittedName>
        <fullName evidence="1">Uncharacterized protein</fullName>
    </submittedName>
</protein>